<dbReference type="Pfam" id="PF00112">
    <property type="entry name" value="Peptidase_C1"/>
    <property type="match status" value="1"/>
</dbReference>
<dbReference type="GO" id="GO:0006508">
    <property type="term" value="P:proteolysis"/>
    <property type="evidence" value="ECO:0007669"/>
    <property type="project" value="InterPro"/>
</dbReference>
<feature type="region of interest" description="Disordered" evidence="3">
    <location>
        <begin position="337"/>
        <end position="374"/>
    </location>
</feature>
<dbReference type="OrthoDB" id="190265at2759"/>
<dbReference type="InterPro" id="IPR038765">
    <property type="entry name" value="Papain-like_cys_pep_sf"/>
</dbReference>
<keyword evidence="2" id="KW-0865">Zymogen</keyword>
<dbReference type="InterPro" id="IPR000169">
    <property type="entry name" value="Pept_cys_AS"/>
</dbReference>
<organism evidence="6 7">
    <name type="scientific">Aphanomyces stellatus</name>
    <dbReference type="NCBI Taxonomy" id="120398"/>
    <lineage>
        <taxon>Eukaryota</taxon>
        <taxon>Sar</taxon>
        <taxon>Stramenopiles</taxon>
        <taxon>Oomycota</taxon>
        <taxon>Saprolegniomycetes</taxon>
        <taxon>Saprolegniales</taxon>
        <taxon>Verrucalvaceae</taxon>
        <taxon>Aphanomyces</taxon>
    </lineage>
</organism>
<evidence type="ECO:0000256" key="2">
    <source>
        <dbReference type="ARBA" id="ARBA00023145"/>
    </source>
</evidence>
<feature type="domain" description="Peptidase C1A papain C-terminal" evidence="4">
    <location>
        <begin position="134"/>
        <end position="339"/>
    </location>
</feature>
<protein>
    <submittedName>
        <fullName evidence="6">Aste57867_17525 protein</fullName>
    </submittedName>
</protein>
<feature type="compositionally biased region" description="Pro residues" evidence="3">
    <location>
        <begin position="344"/>
        <end position="373"/>
    </location>
</feature>
<dbReference type="CDD" id="cd02248">
    <property type="entry name" value="Peptidase_C1A"/>
    <property type="match status" value="1"/>
</dbReference>
<evidence type="ECO:0000256" key="3">
    <source>
        <dbReference type="SAM" id="MobiDB-lite"/>
    </source>
</evidence>
<reference evidence="6 7" key="1">
    <citation type="submission" date="2019-03" db="EMBL/GenBank/DDBJ databases">
        <authorList>
            <person name="Gaulin E."/>
            <person name="Dumas B."/>
        </authorList>
    </citation>
    <scope>NUCLEOTIDE SEQUENCE [LARGE SCALE GENOMIC DNA]</scope>
    <source>
        <strain evidence="6">CBS 568.67</strain>
    </source>
</reference>
<dbReference type="GO" id="GO:0008234">
    <property type="term" value="F:cysteine-type peptidase activity"/>
    <property type="evidence" value="ECO:0007669"/>
    <property type="project" value="InterPro"/>
</dbReference>
<gene>
    <name evidence="6" type="primary">Aste57867_17525</name>
    <name evidence="5" type="ORF">As57867_017465</name>
    <name evidence="6" type="ORF">ASTE57867_17525</name>
</gene>
<evidence type="ECO:0000256" key="1">
    <source>
        <dbReference type="ARBA" id="ARBA00008455"/>
    </source>
</evidence>
<keyword evidence="7" id="KW-1185">Reference proteome</keyword>
<dbReference type="SMART" id="SM00645">
    <property type="entry name" value="Pept_C1"/>
    <property type="match status" value="1"/>
</dbReference>
<dbReference type="InterPro" id="IPR039417">
    <property type="entry name" value="Peptidase_C1A_papain-like"/>
</dbReference>
<sequence>MKFATFVLASATAAKQSVLSLSEHERAILGADLATWEQQFGAIALEKGLLPHSNTESVLSDKEFVDDKLQRLLDTQLATEEARLVNPDAEFDWKNQFALLNEDEFKQYVSVSFSQGNQHLRQAKEVNVPEPAVKAASVDWTTKCNPPVRNQGSCGSCWAHAAVGVAEAGHCLATGQLLSLSVQQVTSCSTQGGSAGCQGGFPWYAIDYTAQGLCLDSDWPYAAQTGSCNRQCNKQQLSIGSSVRTSGESGLSNALNNQPVAVVVEAGNNVWKNYRGGVVSQCPGAQSDHAVIAVGYDGESFKIKNSWGAGWGENGYIRLARNGGGSGTCNVVEAPSFPQLSAKPQPPSPPTKSPSPPTPPPRPTSASPSPPGPGCGDRHNVCFWPITGQTVAFSQSQCAQFAGTFVWCP</sequence>
<reference evidence="5" key="2">
    <citation type="submission" date="2019-06" db="EMBL/GenBank/DDBJ databases">
        <title>Genomics analysis of Aphanomyces spp. identifies a new class of oomycete effector associated with host adaptation.</title>
        <authorList>
            <person name="Gaulin E."/>
        </authorList>
    </citation>
    <scope>NUCLEOTIDE SEQUENCE</scope>
    <source>
        <strain evidence="5">CBS 578.67</strain>
    </source>
</reference>
<evidence type="ECO:0000259" key="4">
    <source>
        <dbReference type="SMART" id="SM00645"/>
    </source>
</evidence>
<dbReference type="PANTHER" id="PTHR12411">
    <property type="entry name" value="CYSTEINE PROTEASE FAMILY C1-RELATED"/>
    <property type="match status" value="1"/>
</dbReference>
<dbReference type="PROSITE" id="PS00139">
    <property type="entry name" value="THIOL_PROTEASE_CYS"/>
    <property type="match status" value="1"/>
</dbReference>
<dbReference type="Gene3D" id="3.90.70.10">
    <property type="entry name" value="Cysteine proteinases"/>
    <property type="match status" value="1"/>
</dbReference>
<evidence type="ECO:0000313" key="5">
    <source>
        <dbReference type="EMBL" id="KAF0691201.1"/>
    </source>
</evidence>
<dbReference type="EMBL" id="VJMH01006181">
    <property type="protein sequence ID" value="KAF0691201.1"/>
    <property type="molecule type" value="Genomic_DNA"/>
</dbReference>
<evidence type="ECO:0000313" key="7">
    <source>
        <dbReference type="Proteomes" id="UP000332933"/>
    </source>
</evidence>
<dbReference type="Proteomes" id="UP000332933">
    <property type="component" value="Unassembled WGS sequence"/>
</dbReference>
<comment type="similarity">
    <text evidence="1">Belongs to the peptidase C1 family.</text>
</comment>
<dbReference type="InterPro" id="IPR000668">
    <property type="entry name" value="Peptidase_C1A_C"/>
</dbReference>
<dbReference type="EMBL" id="CAADRA010006202">
    <property type="protein sequence ID" value="VFT94278.1"/>
    <property type="molecule type" value="Genomic_DNA"/>
</dbReference>
<evidence type="ECO:0000313" key="6">
    <source>
        <dbReference type="EMBL" id="VFT94278.1"/>
    </source>
</evidence>
<dbReference type="InterPro" id="IPR013128">
    <property type="entry name" value="Peptidase_C1A"/>
</dbReference>
<dbReference type="SUPFAM" id="SSF54001">
    <property type="entry name" value="Cysteine proteinases"/>
    <property type="match status" value="1"/>
</dbReference>
<dbReference type="AlphaFoldDB" id="A0A485L8U4"/>
<name>A0A485L8U4_9STRA</name>
<accession>A0A485L8U4</accession>
<proteinExistence type="inferred from homology"/>